<accession>A0A1B0FUW9</accession>
<dbReference type="EMBL" id="AJWK01006351">
    <property type="status" value="NOT_ANNOTATED_CDS"/>
    <property type="molecule type" value="Genomic_DNA"/>
</dbReference>
<feature type="compositionally biased region" description="Basic residues" evidence="1">
    <location>
        <begin position="1"/>
        <end position="10"/>
    </location>
</feature>
<organism evidence="2 3">
    <name type="scientific">Lutzomyia longipalpis</name>
    <name type="common">Sand fly</name>
    <dbReference type="NCBI Taxonomy" id="7200"/>
    <lineage>
        <taxon>Eukaryota</taxon>
        <taxon>Metazoa</taxon>
        <taxon>Ecdysozoa</taxon>
        <taxon>Arthropoda</taxon>
        <taxon>Hexapoda</taxon>
        <taxon>Insecta</taxon>
        <taxon>Pterygota</taxon>
        <taxon>Neoptera</taxon>
        <taxon>Endopterygota</taxon>
        <taxon>Diptera</taxon>
        <taxon>Nematocera</taxon>
        <taxon>Psychodoidea</taxon>
        <taxon>Psychodidae</taxon>
        <taxon>Lutzomyia</taxon>
        <taxon>Lutzomyia</taxon>
    </lineage>
</organism>
<keyword evidence="3" id="KW-1185">Reference proteome</keyword>
<evidence type="ECO:0000313" key="3">
    <source>
        <dbReference type="Proteomes" id="UP000092461"/>
    </source>
</evidence>
<dbReference type="VEuPathDB" id="VectorBase:LLONM1_009371"/>
<dbReference type="VEuPathDB" id="VectorBase:LLOJ001896"/>
<protein>
    <submittedName>
        <fullName evidence="2">Uncharacterized protein</fullName>
    </submittedName>
</protein>
<dbReference type="Proteomes" id="UP000092461">
    <property type="component" value="Unassembled WGS sequence"/>
</dbReference>
<evidence type="ECO:0000313" key="2">
    <source>
        <dbReference type="EnsemblMetazoa" id="LLOJ001896-PA"/>
    </source>
</evidence>
<dbReference type="AlphaFoldDB" id="A0A1B0FUW9"/>
<evidence type="ECO:0000256" key="1">
    <source>
        <dbReference type="SAM" id="MobiDB-lite"/>
    </source>
</evidence>
<sequence>MALQRHHQHQQRMTLDLSGIHSDSTTTSQSPGGGDDPSRQSVAAAATTEAAMNRLRLRFMRHSPPPGIDYDRVIERKNVGHRVVWSTTAPYHDDVILGNGKVRALTKYFDFLHDTTGYSPTKSNNHSRHRLSQSHPNLQHIDTITQSSTTTSTPKKGKLSEAERVDVMLQLREWSKFGTQTPPPKYTCTLHCRVDKCSASVINLMAEEYGKCPHMDEIFNRIDNVPPPNRFKSVPNIATYHPGQCPSRTHKKFPDAYIVMKKRPTACCTGGSIGKGMTGRPIRIQSCPDLPGAPQPPTFMTLRQIKNRQASKAQKHANGAYGVDGRHNIPRFYSR</sequence>
<feature type="compositionally biased region" description="Polar residues" evidence="1">
    <location>
        <begin position="21"/>
        <end position="30"/>
    </location>
</feature>
<dbReference type="EnsemblMetazoa" id="LLOJ001896-RA">
    <property type="protein sequence ID" value="LLOJ001896-PA"/>
    <property type="gene ID" value="LLOJ001896"/>
</dbReference>
<proteinExistence type="predicted"/>
<reference evidence="2" key="1">
    <citation type="submission" date="2020-05" db="UniProtKB">
        <authorList>
            <consortium name="EnsemblMetazoa"/>
        </authorList>
    </citation>
    <scope>IDENTIFICATION</scope>
    <source>
        <strain evidence="2">Jacobina</strain>
    </source>
</reference>
<feature type="region of interest" description="Disordered" evidence="1">
    <location>
        <begin position="1"/>
        <end position="40"/>
    </location>
</feature>
<name>A0A1B0FUW9_LUTLO</name>
<feature type="region of interest" description="Disordered" evidence="1">
    <location>
        <begin position="315"/>
        <end position="335"/>
    </location>
</feature>